<dbReference type="PROSITE" id="PS01056">
    <property type="entry name" value="DNA_LIGASE_N2"/>
    <property type="match status" value="1"/>
</dbReference>
<evidence type="ECO:0000256" key="5">
    <source>
        <dbReference type="ARBA" id="ARBA00022763"/>
    </source>
</evidence>
<dbReference type="KEGG" id="bot:CIT37_21660"/>
<dbReference type="Pfam" id="PF12826">
    <property type="entry name" value="HHH_2"/>
    <property type="match status" value="1"/>
</dbReference>
<evidence type="ECO:0000256" key="10">
    <source>
        <dbReference type="ARBA" id="ARBA00023211"/>
    </source>
</evidence>
<feature type="binding site" evidence="12">
    <location>
        <begin position="155"/>
        <end position="156"/>
    </location>
    <ligand>
        <name>NAD(+)</name>
        <dbReference type="ChEBI" id="CHEBI:57540"/>
    </ligand>
</feature>
<dbReference type="PIRSF" id="PIRSF001604">
    <property type="entry name" value="LigA"/>
    <property type="match status" value="1"/>
</dbReference>
<evidence type="ECO:0000259" key="14">
    <source>
        <dbReference type="PROSITE" id="PS50172"/>
    </source>
</evidence>
<dbReference type="PROSITE" id="PS50172">
    <property type="entry name" value="BRCT"/>
    <property type="match status" value="1"/>
</dbReference>
<keyword evidence="7 12" id="KW-0460">Magnesium</keyword>
<dbReference type="InterPro" id="IPR001679">
    <property type="entry name" value="DNA_ligase"/>
</dbReference>
<dbReference type="PROSITE" id="PS01055">
    <property type="entry name" value="DNA_LIGASE_N1"/>
    <property type="match status" value="1"/>
</dbReference>
<accession>A0A2U8P9Q7</accession>
<keyword evidence="9 12" id="KW-0234">DNA repair</keyword>
<feature type="binding site" evidence="12">
    <location>
        <position position="518"/>
    </location>
    <ligand>
        <name>Zn(2+)</name>
        <dbReference type="ChEBI" id="CHEBI:29105"/>
    </ligand>
</feature>
<dbReference type="CDD" id="cd17748">
    <property type="entry name" value="BRCT_DNA_ligase_like"/>
    <property type="match status" value="1"/>
</dbReference>
<dbReference type="GO" id="GO:0006260">
    <property type="term" value="P:DNA replication"/>
    <property type="evidence" value="ECO:0007669"/>
    <property type="project" value="UniProtKB-KW"/>
</dbReference>
<dbReference type="Gene3D" id="1.10.287.610">
    <property type="entry name" value="Helix hairpin bin"/>
    <property type="match status" value="1"/>
</dbReference>
<feature type="active site" description="N6-AMP-lysine intermediate" evidence="12">
    <location>
        <position position="191"/>
    </location>
</feature>
<dbReference type="EMBL" id="CP029425">
    <property type="protein sequence ID" value="AWL94476.1"/>
    <property type="molecule type" value="Genomic_DNA"/>
</dbReference>
<dbReference type="SUPFAM" id="SSF56091">
    <property type="entry name" value="DNA ligase/mRNA capping enzyme, catalytic domain"/>
    <property type="match status" value="1"/>
</dbReference>
<evidence type="ECO:0000256" key="11">
    <source>
        <dbReference type="ARBA" id="ARBA00034005"/>
    </source>
</evidence>
<feature type="binding site" evidence="12">
    <location>
        <position position="389"/>
    </location>
    <ligand>
        <name>NAD(+)</name>
        <dbReference type="ChEBI" id="CHEBI:57540"/>
    </ligand>
</feature>
<dbReference type="InterPro" id="IPR013839">
    <property type="entry name" value="DNAligase_adenylation"/>
</dbReference>
<feature type="binding site" evidence="12">
    <location>
        <position position="212"/>
    </location>
    <ligand>
        <name>NAD(+)</name>
        <dbReference type="ChEBI" id="CHEBI:57540"/>
    </ligand>
</feature>
<evidence type="ECO:0000256" key="12">
    <source>
        <dbReference type="HAMAP-Rule" id="MF_01588"/>
    </source>
</evidence>
<feature type="binding site" evidence="12">
    <location>
        <position position="497"/>
    </location>
    <ligand>
        <name>Zn(2+)</name>
        <dbReference type="ChEBI" id="CHEBI:29105"/>
    </ligand>
</feature>
<evidence type="ECO:0000256" key="8">
    <source>
        <dbReference type="ARBA" id="ARBA00023027"/>
    </source>
</evidence>
<name>A0A2U8P9Q7_9BRAD</name>
<keyword evidence="3 12" id="KW-0235">DNA replication</keyword>
<dbReference type="Proteomes" id="UP000215703">
    <property type="component" value="Chromosome"/>
</dbReference>
<dbReference type="SUPFAM" id="SSF52113">
    <property type="entry name" value="BRCT domain"/>
    <property type="match status" value="1"/>
</dbReference>
<dbReference type="AlphaFoldDB" id="A0A2U8P9Q7"/>
<feature type="binding site" evidence="12">
    <location>
        <begin position="106"/>
        <end position="110"/>
    </location>
    <ligand>
        <name>NAD(+)</name>
        <dbReference type="ChEBI" id="CHEBI:57540"/>
    </ligand>
</feature>
<dbReference type="Pfam" id="PF01653">
    <property type="entry name" value="DNA_ligase_aden"/>
    <property type="match status" value="1"/>
</dbReference>
<dbReference type="InterPro" id="IPR013840">
    <property type="entry name" value="DNAligase_N"/>
</dbReference>
<dbReference type="NCBIfam" id="NF005932">
    <property type="entry name" value="PRK07956.1"/>
    <property type="match status" value="1"/>
</dbReference>
<comment type="function">
    <text evidence="1 12">DNA ligase that catalyzes the formation of phosphodiester linkages between 5'-phosphoryl and 3'-hydroxyl groups in double-stranded DNA using NAD as a coenzyme and as the energy source for the reaction. It is essential for DNA replication and repair of damaged DNA.</text>
</comment>
<evidence type="ECO:0000256" key="4">
    <source>
        <dbReference type="ARBA" id="ARBA00022723"/>
    </source>
</evidence>
<sequence length="775" mass="86499">MAQKRSNYNKAVALNYIADDWLLVDPHLRKAQLVAILNSFEDEHLHEVFAFHQRLHDLDADEKRKTLISLPKAFEKETSMMLRAYAEEIERAKHAYYNLDKPIIPDADYDVLEKLLISTWKQQKRWKEYFDRIRIVGAKPSGRFAKVQHVVPMLSLGNAFSDEDVTEFVERIRRFLKLGDDHIPALVAEPKIDGLSLSLRYENGELIRAATRGDGFTGEDVTANVRTIKDVPHTLKGRHIPAACEMRGEVYMLKKDFLELNKKQAAADDAVFANPRNSAAGSLRQKDVSVTASRPLKFFAYTWGEMSERPAETQHGMLEWMHKAGFVVNPRTRLCKSLDEVLEFYNEIGEDRASLGYDIDGVVYKIDRLDWQDRLGFVSRSPRWAIAHKFAAEQATTLLKGIDIQVGRTGAMTPVARLEPVTVGGVVVSNATLHNEDYIKGIGNDGAPIRDGVDLRVDDTVVVQRAGDVIPQVVGVVMDKRPKSAKPYKFPETCPVCGSHAVREEGGAVRRCTGALICPAQAVERLKHFVSRLAFDIDGLGEKQIQEFYEDGIVMSPVDIFTLRERDKRSVKKLMEREGYGETSVRNLFDAIDARRNVELHRLIFALGIRHVGEGNAKLLARHYGTIESFRDAMLAAANGLGEEENTTEAYQDLNNIGGVGEIVADAVVEFFAEPRNVKALGELLGEIKVKPAEQPRKSSPVSDKTVVFTGSLTKFTRDEAKAMAERLGAKVAGSVSKKTNYVVAGEEAGSKLAKARELGVAVLTEDEWLKLIGE</sequence>
<proteinExistence type="inferred from homology"/>
<dbReference type="Gene3D" id="1.10.150.20">
    <property type="entry name" value="5' to 3' exonuclease, C-terminal subdomain"/>
    <property type="match status" value="2"/>
</dbReference>
<dbReference type="Gene3D" id="2.40.50.140">
    <property type="entry name" value="Nucleic acid-binding proteins"/>
    <property type="match status" value="1"/>
</dbReference>
<dbReference type="Pfam" id="PF03120">
    <property type="entry name" value="OB_DNA_ligase"/>
    <property type="match status" value="1"/>
</dbReference>
<dbReference type="InterPro" id="IPR010994">
    <property type="entry name" value="RuvA_2-like"/>
</dbReference>
<reference evidence="15 16" key="2">
    <citation type="journal article" date="2017" name="Syst. Appl. Microbiol.">
        <title>Soybeans inoculated with root zone soils of Canadian native legumes harbour diverse and novel Bradyrhizobium spp. that possess agricultural potential.</title>
        <authorList>
            <person name="Bromfield E.S.P."/>
            <person name="Cloutier S."/>
            <person name="Tambong J.T."/>
            <person name="Tran Thi T.V."/>
        </authorList>
    </citation>
    <scope>NUCLEOTIDE SEQUENCE [LARGE SCALE GENOMIC DNA]</scope>
    <source>
        <strain evidence="15 16">OO99</strain>
    </source>
</reference>
<keyword evidence="8 12" id="KW-0520">NAD</keyword>
<evidence type="ECO:0000256" key="3">
    <source>
        <dbReference type="ARBA" id="ARBA00022705"/>
    </source>
</evidence>
<keyword evidence="2 12" id="KW-0436">Ligase</keyword>
<feature type="binding site" evidence="12">
    <location>
        <position position="189"/>
    </location>
    <ligand>
        <name>NAD(+)</name>
        <dbReference type="ChEBI" id="CHEBI:57540"/>
    </ligand>
</feature>
<dbReference type="InterPro" id="IPR012340">
    <property type="entry name" value="NA-bd_OB-fold"/>
</dbReference>
<dbReference type="NCBIfam" id="TIGR00575">
    <property type="entry name" value="dnlj"/>
    <property type="match status" value="1"/>
</dbReference>
<dbReference type="InterPro" id="IPR036420">
    <property type="entry name" value="BRCT_dom_sf"/>
</dbReference>
<dbReference type="InterPro" id="IPR041663">
    <property type="entry name" value="DisA/LigA_HHH"/>
</dbReference>
<evidence type="ECO:0000256" key="9">
    <source>
        <dbReference type="ARBA" id="ARBA00023204"/>
    </source>
</evidence>
<dbReference type="Gene3D" id="6.20.10.30">
    <property type="match status" value="1"/>
</dbReference>
<dbReference type="GO" id="GO:0046872">
    <property type="term" value="F:metal ion binding"/>
    <property type="evidence" value="ECO:0007669"/>
    <property type="project" value="UniProtKB-KW"/>
</dbReference>
<reference evidence="15 16" key="1">
    <citation type="journal article" date="2014" name="Int. J. Syst. Evol. Microbiol.">
        <title>Bradyrhizobium ottawaense sp. nov., a symbiotic nitrogen fixing bacterium from root nodules of soybeans in Canada.</title>
        <authorList>
            <person name="Yu X."/>
            <person name="Cloutier S."/>
            <person name="Tambong J.T."/>
            <person name="Bromfield E.S."/>
        </authorList>
    </citation>
    <scope>NUCLEOTIDE SEQUENCE [LARGE SCALE GENOMIC DNA]</scope>
    <source>
        <strain evidence="15 16">OO99</strain>
    </source>
</reference>
<evidence type="ECO:0000256" key="7">
    <source>
        <dbReference type="ARBA" id="ARBA00022842"/>
    </source>
</evidence>
<dbReference type="Gene3D" id="3.40.50.10190">
    <property type="entry name" value="BRCT domain"/>
    <property type="match status" value="1"/>
</dbReference>
<dbReference type="FunFam" id="3.30.470.30:FF:000001">
    <property type="entry name" value="DNA ligase"/>
    <property type="match status" value="1"/>
</dbReference>
<dbReference type="Pfam" id="PF03119">
    <property type="entry name" value="DNA_ligase_ZBD"/>
    <property type="match status" value="1"/>
</dbReference>
<evidence type="ECO:0000256" key="1">
    <source>
        <dbReference type="ARBA" id="ARBA00004067"/>
    </source>
</evidence>
<feature type="domain" description="BRCT" evidence="14">
    <location>
        <begin position="697"/>
        <end position="770"/>
    </location>
</feature>
<evidence type="ECO:0000256" key="2">
    <source>
        <dbReference type="ARBA" id="ARBA00022598"/>
    </source>
</evidence>
<keyword evidence="10 12" id="KW-0464">Manganese</keyword>
<dbReference type="InterPro" id="IPR004150">
    <property type="entry name" value="NAD_DNA_ligase_OB"/>
</dbReference>
<feature type="binding site" evidence="12">
    <location>
        <position position="365"/>
    </location>
    <ligand>
        <name>NAD(+)</name>
        <dbReference type="ChEBI" id="CHEBI:57540"/>
    </ligand>
</feature>
<evidence type="ECO:0000256" key="6">
    <source>
        <dbReference type="ARBA" id="ARBA00022833"/>
    </source>
</evidence>
<dbReference type="Pfam" id="PF00533">
    <property type="entry name" value="BRCT"/>
    <property type="match status" value="1"/>
</dbReference>
<dbReference type="InterPro" id="IPR001357">
    <property type="entry name" value="BRCT_dom"/>
</dbReference>
<keyword evidence="5 12" id="KW-0227">DNA damage</keyword>
<dbReference type="SUPFAM" id="SSF50249">
    <property type="entry name" value="Nucleic acid-binding proteins"/>
    <property type="match status" value="1"/>
</dbReference>
<gene>
    <name evidence="12" type="primary">ligA</name>
    <name evidence="15" type="ORF">CIT37_21660</name>
</gene>
<comment type="catalytic activity">
    <reaction evidence="11 12 13">
        <text>NAD(+) + (deoxyribonucleotide)n-3'-hydroxyl + 5'-phospho-(deoxyribonucleotide)m = (deoxyribonucleotide)n+m + AMP + beta-nicotinamide D-nucleotide.</text>
        <dbReference type="EC" id="6.5.1.2"/>
    </reaction>
</comment>
<dbReference type="GO" id="GO:0003911">
    <property type="term" value="F:DNA ligase (NAD+) activity"/>
    <property type="evidence" value="ECO:0007669"/>
    <property type="project" value="UniProtKB-UniRule"/>
</dbReference>
<protein>
    <recommendedName>
        <fullName evidence="12 13">DNA ligase</fullName>
        <ecNumber evidence="12 13">6.5.1.2</ecNumber>
    </recommendedName>
    <alternativeName>
        <fullName evidence="12">Polydeoxyribonucleotide synthase [NAD(+)]</fullName>
    </alternativeName>
</protein>
<dbReference type="PANTHER" id="PTHR23389:SF9">
    <property type="entry name" value="DNA LIGASE"/>
    <property type="match status" value="1"/>
</dbReference>
<evidence type="ECO:0000256" key="13">
    <source>
        <dbReference type="RuleBase" id="RU000618"/>
    </source>
</evidence>
<dbReference type="SMART" id="SM00532">
    <property type="entry name" value="LIGANc"/>
    <property type="match status" value="1"/>
</dbReference>
<comment type="caution">
    <text evidence="12">Lacks conserved residue(s) required for the propagation of feature annotation.</text>
</comment>
<dbReference type="GO" id="GO:0005829">
    <property type="term" value="C:cytosol"/>
    <property type="evidence" value="ECO:0007669"/>
    <property type="project" value="TreeGrafter"/>
</dbReference>
<dbReference type="Gene3D" id="3.30.470.30">
    <property type="entry name" value="DNA ligase/mRNA capping enzyme"/>
    <property type="match status" value="1"/>
</dbReference>
<dbReference type="InterPro" id="IPR018239">
    <property type="entry name" value="DNA_ligase_AS"/>
</dbReference>
<feature type="binding site" evidence="12">
    <location>
        <position position="249"/>
    </location>
    <ligand>
        <name>NAD(+)</name>
        <dbReference type="ChEBI" id="CHEBI:57540"/>
    </ligand>
</feature>
<dbReference type="SUPFAM" id="SSF47781">
    <property type="entry name" value="RuvA domain 2-like"/>
    <property type="match status" value="1"/>
</dbReference>
<dbReference type="CDD" id="cd00114">
    <property type="entry name" value="LIGANc"/>
    <property type="match status" value="1"/>
</dbReference>
<organism evidence="15 16">
    <name type="scientific">Bradyrhizobium ottawaense</name>
    <dbReference type="NCBI Taxonomy" id="931866"/>
    <lineage>
        <taxon>Bacteria</taxon>
        <taxon>Pseudomonadati</taxon>
        <taxon>Pseudomonadota</taxon>
        <taxon>Alphaproteobacteria</taxon>
        <taxon>Hyphomicrobiales</taxon>
        <taxon>Nitrobacteraceae</taxon>
        <taxon>Bradyrhizobium</taxon>
    </lineage>
</organism>
<dbReference type="HAMAP" id="MF_01588">
    <property type="entry name" value="DNA_ligase_A"/>
    <property type="match status" value="1"/>
</dbReference>
<evidence type="ECO:0000313" key="16">
    <source>
        <dbReference type="Proteomes" id="UP000215703"/>
    </source>
</evidence>
<evidence type="ECO:0000313" key="15">
    <source>
        <dbReference type="EMBL" id="AWL94476.1"/>
    </source>
</evidence>
<comment type="similarity">
    <text evidence="12">Belongs to the NAD-dependent DNA ligase family. LigA subfamily.</text>
</comment>
<dbReference type="SMART" id="SM00292">
    <property type="entry name" value="BRCT"/>
    <property type="match status" value="1"/>
</dbReference>
<dbReference type="InterPro" id="IPR033136">
    <property type="entry name" value="DNA_ligase_CS"/>
</dbReference>
<dbReference type="PANTHER" id="PTHR23389">
    <property type="entry name" value="CHROMOSOME TRANSMISSION FIDELITY FACTOR 18"/>
    <property type="match status" value="1"/>
</dbReference>
<comment type="cofactor">
    <cofactor evidence="12">
        <name>Mg(2+)</name>
        <dbReference type="ChEBI" id="CHEBI:18420"/>
    </cofactor>
    <cofactor evidence="12">
        <name>Mn(2+)</name>
        <dbReference type="ChEBI" id="CHEBI:29035"/>
    </cofactor>
</comment>
<dbReference type="EC" id="6.5.1.2" evidence="12 13"/>
<keyword evidence="6 12" id="KW-0862">Zinc</keyword>
<feature type="binding site" evidence="12">
    <location>
        <position position="494"/>
    </location>
    <ligand>
        <name>Zn(2+)</name>
        <dbReference type="ChEBI" id="CHEBI:29105"/>
    </ligand>
</feature>
<dbReference type="InterPro" id="IPR004149">
    <property type="entry name" value="Znf_DNAligase_C4"/>
</dbReference>
<keyword evidence="4 12" id="KW-0479">Metal-binding</keyword>
<dbReference type="GO" id="GO:0006281">
    <property type="term" value="P:DNA repair"/>
    <property type="evidence" value="ECO:0007669"/>
    <property type="project" value="UniProtKB-KW"/>
</dbReference>
<dbReference type="FunFam" id="1.10.150.20:FF:000007">
    <property type="entry name" value="DNA ligase"/>
    <property type="match status" value="1"/>
</dbReference>